<sequence length="111" mass="13022">MFAVNNNKKRNMLIYNTTFQVDDEIHDNFLIWIKECYIPEIKKHGALKSPRICRVLSHREDGTSYSLQWEVESSGVLHRWHLEQGAKLNGELSKIFKDKVVGFPTLMEVME</sequence>
<gene>
    <name evidence="1" type="ORF">HMPREF1071_03535</name>
</gene>
<name>I9HGB5_9BACE</name>
<dbReference type="Pfam" id="PF14114">
    <property type="entry name" value="DUF4286"/>
    <property type="match status" value="1"/>
</dbReference>
<dbReference type="Proteomes" id="UP000005150">
    <property type="component" value="Unassembled WGS sequence"/>
</dbReference>
<evidence type="ECO:0000313" key="1">
    <source>
        <dbReference type="EMBL" id="EIY59009.1"/>
    </source>
</evidence>
<dbReference type="PATRIC" id="fig|997887.3.peg.3667"/>
<reference evidence="1 2" key="1">
    <citation type="submission" date="2012-02" db="EMBL/GenBank/DDBJ databases">
        <title>The Genome Sequence of Bacteroides salyersiae CL02T12C01.</title>
        <authorList>
            <consortium name="The Broad Institute Genome Sequencing Platform"/>
            <person name="Earl A."/>
            <person name="Ward D."/>
            <person name="Feldgarden M."/>
            <person name="Gevers D."/>
            <person name="Zitomersky N.L."/>
            <person name="Coyne M.J."/>
            <person name="Comstock L.E."/>
            <person name="Young S.K."/>
            <person name="Zeng Q."/>
            <person name="Gargeya S."/>
            <person name="Fitzgerald M."/>
            <person name="Haas B."/>
            <person name="Abouelleil A."/>
            <person name="Alvarado L."/>
            <person name="Arachchi H.M."/>
            <person name="Berlin A."/>
            <person name="Chapman S.B."/>
            <person name="Gearin G."/>
            <person name="Goldberg J."/>
            <person name="Griggs A."/>
            <person name="Gujja S."/>
            <person name="Hansen M."/>
            <person name="Heiman D."/>
            <person name="Howarth C."/>
            <person name="Larimer J."/>
            <person name="Lui A."/>
            <person name="MacDonald P.J.P."/>
            <person name="McCowen C."/>
            <person name="Montmayeur A."/>
            <person name="Murphy C."/>
            <person name="Neiman D."/>
            <person name="Pearson M."/>
            <person name="Priest M."/>
            <person name="Roberts A."/>
            <person name="Saif S."/>
            <person name="Shea T."/>
            <person name="Sisk P."/>
            <person name="Stolte C."/>
            <person name="Sykes S."/>
            <person name="Wortman J."/>
            <person name="Nusbaum C."/>
            <person name="Birren B."/>
        </authorList>
    </citation>
    <scope>NUCLEOTIDE SEQUENCE [LARGE SCALE GENOMIC DNA]</scope>
    <source>
        <strain evidence="1 2">CL02T12C01</strain>
    </source>
</reference>
<proteinExistence type="predicted"/>
<comment type="caution">
    <text evidence="1">The sequence shown here is derived from an EMBL/GenBank/DDBJ whole genome shotgun (WGS) entry which is preliminary data.</text>
</comment>
<dbReference type="HOGENOM" id="CLU_146735_2_0_10"/>
<protein>
    <recommendedName>
        <fullName evidence="3">DUF4286 domain-containing protein</fullName>
    </recommendedName>
</protein>
<keyword evidence="2" id="KW-1185">Reference proteome</keyword>
<dbReference type="EMBL" id="AGXV01000041">
    <property type="protein sequence ID" value="EIY59009.1"/>
    <property type="molecule type" value="Genomic_DNA"/>
</dbReference>
<accession>I9HGB5</accession>
<evidence type="ECO:0008006" key="3">
    <source>
        <dbReference type="Google" id="ProtNLM"/>
    </source>
</evidence>
<dbReference type="AlphaFoldDB" id="I9HGB5"/>
<evidence type="ECO:0000313" key="2">
    <source>
        <dbReference type="Proteomes" id="UP000005150"/>
    </source>
</evidence>
<organism evidence="1 2">
    <name type="scientific">Bacteroides salyersiae CL02T12C01</name>
    <dbReference type="NCBI Taxonomy" id="997887"/>
    <lineage>
        <taxon>Bacteria</taxon>
        <taxon>Pseudomonadati</taxon>
        <taxon>Bacteroidota</taxon>
        <taxon>Bacteroidia</taxon>
        <taxon>Bacteroidales</taxon>
        <taxon>Bacteroidaceae</taxon>
        <taxon>Bacteroides</taxon>
    </lineage>
</organism>
<dbReference type="InterPro" id="IPR025563">
    <property type="entry name" value="DUF4286"/>
</dbReference>